<reference evidence="1 2" key="1">
    <citation type="submission" date="2019-08" db="EMBL/GenBank/DDBJ databases">
        <title>Calorimonas adulescens gen. nov., sp. nov., an anaerobic thermophilic bacterium from Sakhalin hot spring.</title>
        <authorList>
            <person name="Khomyakova M.A."/>
            <person name="Merkel A.Y."/>
            <person name="Novikov A."/>
            <person name="Bonch-Osmolovskaya E.A."/>
            <person name="Slobodkin A.I."/>
        </authorList>
    </citation>
    <scope>NUCLEOTIDE SEQUENCE [LARGE SCALE GENOMIC DNA]</scope>
    <source>
        <strain evidence="1 2">A05MB</strain>
    </source>
</reference>
<dbReference type="RefSeq" id="WP_149546361.1">
    <property type="nucleotide sequence ID" value="NZ_VTPS01000033.1"/>
</dbReference>
<name>A0A5D8Q7A9_9THEO</name>
<organism evidence="1 2">
    <name type="scientific">Calorimonas adulescens</name>
    <dbReference type="NCBI Taxonomy" id="2606906"/>
    <lineage>
        <taxon>Bacteria</taxon>
        <taxon>Bacillati</taxon>
        <taxon>Bacillota</taxon>
        <taxon>Clostridia</taxon>
        <taxon>Thermoanaerobacterales</taxon>
        <taxon>Thermoanaerobacteraceae</taxon>
        <taxon>Calorimonas</taxon>
    </lineage>
</organism>
<gene>
    <name evidence="1" type="ORF">FWJ32_12825</name>
</gene>
<dbReference type="AlphaFoldDB" id="A0A5D8Q7A9"/>
<dbReference type="EMBL" id="VTPS01000033">
    <property type="protein sequence ID" value="TZE80615.1"/>
    <property type="molecule type" value="Genomic_DNA"/>
</dbReference>
<sequence length="66" mass="7709">MCESKVFLLENGEEKPIMEDVIYIEPQDGRVFMYDLLGEQKIVDAVIKEVKLLDHKVILESKKDKK</sequence>
<dbReference type="Pfam" id="PF10133">
    <property type="entry name" value="CooT"/>
    <property type="match status" value="1"/>
</dbReference>
<protein>
    <submittedName>
        <fullName evidence="1">CooT family nickel-binding protein</fullName>
    </submittedName>
</protein>
<accession>A0A5D8Q7A9</accession>
<evidence type="ECO:0000313" key="1">
    <source>
        <dbReference type="EMBL" id="TZE80615.1"/>
    </source>
</evidence>
<evidence type="ECO:0000313" key="2">
    <source>
        <dbReference type="Proteomes" id="UP000322976"/>
    </source>
</evidence>
<proteinExistence type="predicted"/>
<comment type="caution">
    <text evidence="1">The sequence shown here is derived from an EMBL/GenBank/DDBJ whole genome shotgun (WGS) entry which is preliminary data.</text>
</comment>
<keyword evidence="2" id="KW-1185">Reference proteome</keyword>
<dbReference type="Proteomes" id="UP000322976">
    <property type="component" value="Unassembled WGS sequence"/>
</dbReference>
<dbReference type="InterPro" id="IPR019300">
    <property type="entry name" value="CooT"/>
</dbReference>